<proteinExistence type="predicted"/>
<dbReference type="SFLD" id="SFLDS00029">
    <property type="entry name" value="Radical_SAM"/>
    <property type="match status" value="1"/>
</dbReference>
<keyword evidence="3" id="KW-0479">Metal-binding</keyword>
<dbReference type="SFLD" id="SFLDG01082">
    <property type="entry name" value="B12-binding_domain_containing"/>
    <property type="match status" value="1"/>
</dbReference>
<dbReference type="InterPro" id="IPR036724">
    <property type="entry name" value="Cobalamin-bd_sf"/>
</dbReference>
<gene>
    <name evidence="8" type="ORF">J2Z35_002266</name>
</gene>
<dbReference type="SUPFAM" id="SSF102114">
    <property type="entry name" value="Radical SAM enzymes"/>
    <property type="match status" value="1"/>
</dbReference>
<dbReference type="EMBL" id="JAGGLI010000029">
    <property type="protein sequence ID" value="MBP2028463.1"/>
    <property type="molecule type" value="Genomic_DNA"/>
</dbReference>
<dbReference type="SUPFAM" id="SSF52242">
    <property type="entry name" value="Cobalamin (vitamin B12)-binding domain"/>
    <property type="match status" value="1"/>
</dbReference>
<feature type="domain" description="Radical SAM core" evidence="7">
    <location>
        <begin position="188"/>
        <end position="410"/>
    </location>
</feature>
<evidence type="ECO:0000256" key="1">
    <source>
        <dbReference type="ARBA" id="ARBA00001966"/>
    </source>
</evidence>
<dbReference type="InterPro" id="IPR058240">
    <property type="entry name" value="rSAM_sf"/>
</dbReference>
<keyword evidence="4" id="KW-0408">Iron</keyword>
<dbReference type="InterPro" id="IPR006158">
    <property type="entry name" value="Cobalamin-bd"/>
</dbReference>
<keyword evidence="9" id="KW-1185">Reference proteome</keyword>
<evidence type="ECO:0000259" key="6">
    <source>
        <dbReference type="PROSITE" id="PS51332"/>
    </source>
</evidence>
<comment type="caution">
    <text evidence="8">The sequence shown here is derived from an EMBL/GenBank/DDBJ whole genome shotgun (WGS) entry which is preliminary data.</text>
</comment>
<dbReference type="PROSITE" id="PS51332">
    <property type="entry name" value="B12_BINDING"/>
    <property type="match status" value="1"/>
</dbReference>
<dbReference type="InterPro" id="IPR051198">
    <property type="entry name" value="BchE-like"/>
</dbReference>
<evidence type="ECO:0000256" key="3">
    <source>
        <dbReference type="ARBA" id="ARBA00022723"/>
    </source>
</evidence>
<evidence type="ECO:0000256" key="2">
    <source>
        <dbReference type="ARBA" id="ARBA00022691"/>
    </source>
</evidence>
<dbReference type="SMART" id="SM00729">
    <property type="entry name" value="Elp3"/>
    <property type="match status" value="1"/>
</dbReference>
<accession>A0ABS4KL27</accession>
<dbReference type="Gene3D" id="3.40.50.280">
    <property type="entry name" value="Cobalamin-binding domain"/>
    <property type="match status" value="1"/>
</dbReference>
<evidence type="ECO:0000256" key="5">
    <source>
        <dbReference type="ARBA" id="ARBA00023014"/>
    </source>
</evidence>
<protein>
    <submittedName>
        <fullName evidence="8">Radical SAM superfamily enzyme YgiQ (UPF0313 family)</fullName>
    </submittedName>
</protein>
<dbReference type="InterPro" id="IPR006638">
    <property type="entry name" value="Elp3/MiaA/NifB-like_rSAM"/>
</dbReference>
<dbReference type="SFLD" id="SFLDG01123">
    <property type="entry name" value="methyltransferase_(Class_B)"/>
    <property type="match status" value="1"/>
</dbReference>
<keyword evidence="2" id="KW-0949">S-adenosyl-L-methionine</keyword>
<organism evidence="8 9">
    <name type="scientific">Acetoanaerobium pronyense</name>
    <dbReference type="NCBI Taxonomy" id="1482736"/>
    <lineage>
        <taxon>Bacteria</taxon>
        <taxon>Bacillati</taxon>
        <taxon>Bacillota</taxon>
        <taxon>Clostridia</taxon>
        <taxon>Peptostreptococcales</taxon>
        <taxon>Filifactoraceae</taxon>
        <taxon>Acetoanaerobium</taxon>
    </lineage>
</organism>
<dbReference type="RefSeq" id="WP_209661512.1">
    <property type="nucleotide sequence ID" value="NZ_JAGGLI010000029.1"/>
</dbReference>
<name>A0ABS4KL27_9FIRM</name>
<dbReference type="PANTHER" id="PTHR43409">
    <property type="entry name" value="ANAEROBIC MAGNESIUM-PROTOPORPHYRIN IX MONOMETHYL ESTER CYCLASE-RELATED"/>
    <property type="match status" value="1"/>
</dbReference>
<evidence type="ECO:0000313" key="9">
    <source>
        <dbReference type="Proteomes" id="UP001314903"/>
    </source>
</evidence>
<feature type="domain" description="B12-binding" evidence="6">
    <location>
        <begin position="8"/>
        <end position="138"/>
    </location>
</feature>
<evidence type="ECO:0000259" key="7">
    <source>
        <dbReference type="PROSITE" id="PS51918"/>
    </source>
</evidence>
<keyword evidence="5" id="KW-0411">Iron-sulfur</keyword>
<dbReference type="PROSITE" id="PS51918">
    <property type="entry name" value="RADICAL_SAM"/>
    <property type="match status" value="1"/>
</dbReference>
<dbReference type="Gene3D" id="3.20.20.70">
    <property type="entry name" value="Aldolase class I"/>
    <property type="match status" value="1"/>
</dbReference>
<dbReference type="Pfam" id="PF04055">
    <property type="entry name" value="Radical_SAM"/>
    <property type="match status" value="1"/>
</dbReference>
<evidence type="ECO:0000313" key="8">
    <source>
        <dbReference type="EMBL" id="MBP2028463.1"/>
    </source>
</evidence>
<evidence type="ECO:0000256" key="4">
    <source>
        <dbReference type="ARBA" id="ARBA00023004"/>
    </source>
</evidence>
<comment type="cofactor">
    <cofactor evidence="1">
        <name>[4Fe-4S] cluster</name>
        <dbReference type="ChEBI" id="CHEBI:49883"/>
    </cofactor>
</comment>
<sequence>MRVLLVRPPRMKQSINLGEVMYSEPIGLEMVYTVLENDYEVEIFDMMAENKDLIEKIKEYAPDIVGLTSLCIDVEPVLSMAEKIKKYKEDIEIVAGGTQAFFSPESFFSSYIDHVMKFTTEQNLNALFKYIELRLKKENELLESDAPLIDGVHSRVNDFKSTEVRGRNQYIKPNRKSTEKYRGEYSYFGYKPAAIMGTAQGCSKGCDFCLRWRLEGYSESYFDIDSVKNEIREIKEPTIMIFDNDFLHSKDRINQVCDFLEEENINKNFICYASVKSILENKDEIKRFVSLGLKAALVGYETFKEDDLKSYKKGSTTNDSIKCSMFTKKIGLDVWASFIFHPDWTKKDFKDFRRYIKILDPEISTFSPLTPFPGLPLYERYRERLLFPKEDYEKWSFGQVVIKPENMSLRRYYVEILKTIIYVNTVRNNIFYITKKFGFLSLFRLAKGSFGLLGKYSKLILKSSS</sequence>
<dbReference type="InterPro" id="IPR013785">
    <property type="entry name" value="Aldolase_TIM"/>
</dbReference>
<dbReference type="InterPro" id="IPR034466">
    <property type="entry name" value="Methyltransferase_Class_B"/>
</dbReference>
<dbReference type="Pfam" id="PF02310">
    <property type="entry name" value="B12-binding"/>
    <property type="match status" value="1"/>
</dbReference>
<dbReference type="InterPro" id="IPR007197">
    <property type="entry name" value="rSAM"/>
</dbReference>
<dbReference type="Proteomes" id="UP001314903">
    <property type="component" value="Unassembled WGS sequence"/>
</dbReference>
<reference evidence="8 9" key="1">
    <citation type="submission" date="2021-03" db="EMBL/GenBank/DDBJ databases">
        <title>Genomic Encyclopedia of Type Strains, Phase IV (KMG-IV): sequencing the most valuable type-strain genomes for metagenomic binning, comparative biology and taxonomic classification.</title>
        <authorList>
            <person name="Goeker M."/>
        </authorList>
    </citation>
    <scope>NUCLEOTIDE SEQUENCE [LARGE SCALE GENOMIC DNA]</scope>
    <source>
        <strain evidence="8 9">DSM 27512</strain>
    </source>
</reference>